<name>A0AAV4G592_9GAST</name>
<organism evidence="2 3">
    <name type="scientific">Elysia marginata</name>
    <dbReference type="NCBI Taxonomy" id="1093978"/>
    <lineage>
        <taxon>Eukaryota</taxon>
        <taxon>Metazoa</taxon>
        <taxon>Spiralia</taxon>
        <taxon>Lophotrochozoa</taxon>
        <taxon>Mollusca</taxon>
        <taxon>Gastropoda</taxon>
        <taxon>Heterobranchia</taxon>
        <taxon>Euthyneura</taxon>
        <taxon>Panpulmonata</taxon>
        <taxon>Sacoglossa</taxon>
        <taxon>Placobranchoidea</taxon>
        <taxon>Plakobranchidae</taxon>
        <taxon>Elysia</taxon>
    </lineage>
</organism>
<sequence length="174" mass="19773">MEKWSFIVFLLTGQLCGCNAIDNGISIAVVASDKSQTRLRLIRDSPRSLVKRLNSFQKGTKAVDASGRVEMNSFVQGINETPRKLGYVTLIYCTNEFHSTLPSDDLARLPVEKHQWFAVDFDYRRGEFFVLDGRNSSLLVIKDDKGYRNKIQLLYQGLSPKVKGDVRIGHYCYS</sequence>
<accession>A0AAV4G592</accession>
<dbReference type="Proteomes" id="UP000762676">
    <property type="component" value="Unassembled WGS sequence"/>
</dbReference>
<dbReference type="AlphaFoldDB" id="A0AAV4G592"/>
<evidence type="ECO:0000313" key="3">
    <source>
        <dbReference type="Proteomes" id="UP000762676"/>
    </source>
</evidence>
<proteinExistence type="predicted"/>
<gene>
    <name evidence="2" type="ORF">ElyMa_002310300</name>
</gene>
<reference evidence="2 3" key="1">
    <citation type="journal article" date="2021" name="Elife">
        <title>Chloroplast acquisition without the gene transfer in kleptoplastic sea slugs, Plakobranchus ocellatus.</title>
        <authorList>
            <person name="Maeda T."/>
            <person name="Takahashi S."/>
            <person name="Yoshida T."/>
            <person name="Shimamura S."/>
            <person name="Takaki Y."/>
            <person name="Nagai Y."/>
            <person name="Toyoda A."/>
            <person name="Suzuki Y."/>
            <person name="Arimoto A."/>
            <person name="Ishii H."/>
            <person name="Satoh N."/>
            <person name="Nishiyama T."/>
            <person name="Hasebe M."/>
            <person name="Maruyama T."/>
            <person name="Minagawa J."/>
            <person name="Obokata J."/>
            <person name="Shigenobu S."/>
        </authorList>
    </citation>
    <scope>NUCLEOTIDE SEQUENCE [LARGE SCALE GENOMIC DNA]</scope>
</reference>
<comment type="caution">
    <text evidence="2">The sequence shown here is derived from an EMBL/GenBank/DDBJ whole genome shotgun (WGS) entry which is preliminary data.</text>
</comment>
<protein>
    <submittedName>
        <fullName evidence="2">Uncharacterized protein</fullName>
    </submittedName>
</protein>
<keyword evidence="3" id="KW-1185">Reference proteome</keyword>
<evidence type="ECO:0000313" key="2">
    <source>
        <dbReference type="EMBL" id="GFR80265.1"/>
    </source>
</evidence>
<feature type="signal peptide" evidence="1">
    <location>
        <begin position="1"/>
        <end position="20"/>
    </location>
</feature>
<keyword evidence="1" id="KW-0732">Signal</keyword>
<dbReference type="EMBL" id="BMAT01004780">
    <property type="protein sequence ID" value="GFR80265.1"/>
    <property type="molecule type" value="Genomic_DNA"/>
</dbReference>
<evidence type="ECO:0000256" key="1">
    <source>
        <dbReference type="SAM" id="SignalP"/>
    </source>
</evidence>
<feature type="chain" id="PRO_5043315737" evidence="1">
    <location>
        <begin position="21"/>
        <end position="174"/>
    </location>
</feature>